<protein>
    <recommendedName>
        <fullName evidence="3">Phage protein</fullName>
    </recommendedName>
</protein>
<proteinExistence type="predicted"/>
<comment type="caution">
    <text evidence="1">The sequence shown here is derived from an EMBL/GenBank/DDBJ whole genome shotgun (WGS) entry which is preliminary data.</text>
</comment>
<gene>
    <name evidence="1" type="ORF">ABID49_000102</name>
</gene>
<organism evidence="1 2">
    <name type="scientific">Bhargavaea ullalensis</name>
    <dbReference type="NCBI Taxonomy" id="1265685"/>
    <lineage>
        <taxon>Bacteria</taxon>
        <taxon>Bacillati</taxon>
        <taxon>Bacillota</taxon>
        <taxon>Bacilli</taxon>
        <taxon>Bacillales</taxon>
        <taxon>Caryophanaceae</taxon>
        <taxon>Bhargavaea</taxon>
    </lineage>
</organism>
<sequence>MKLKRMYDEQGVLDFKKLARMTDAEFAETVQSYSKYHFFNLEEGSDGVTVYLFRQVDEVDASLVICQYRTADRYYSTMTMSRWEFDLARDAFESC</sequence>
<evidence type="ECO:0008006" key="3">
    <source>
        <dbReference type="Google" id="ProtNLM"/>
    </source>
</evidence>
<name>A0ABV2G7F6_9BACL</name>
<evidence type="ECO:0000313" key="2">
    <source>
        <dbReference type="Proteomes" id="UP001549099"/>
    </source>
</evidence>
<dbReference type="Proteomes" id="UP001549099">
    <property type="component" value="Unassembled WGS sequence"/>
</dbReference>
<dbReference type="EMBL" id="JBEPLW010000001">
    <property type="protein sequence ID" value="MET3574226.1"/>
    <property type="molecule type" value="Genomic_DNA"/>
</dbReference>
<reference evidence="1 2" key="1">
    <citation type="submission" date="2024-06" db="EMBL/GenBank/DDBJ databases">
        <title>Genomic Encyclopedia of Type Strains, Phase IV (KMG-IV): sequencing the most valuable type-strain genomes for metagenomic binning, comparative biology and taxonomic classification.</title>
        <authorList>
            <person name="Goeker M."/>
        </authorList>
    </citation>
    <scope>NUCLEOTIDE SEQUENCE [LARGE SCALE GENOMIC DNA]</scope>
    <source>
        <strain evidence="1 2">DSM 26128</strain>
    </source>
</reference>
<dbReference type="RefSeq" id="WP_354194231.1">
    <property type="nucleotide sequence ID" value="NZ_JBEPLW010000001.1"/>
</dbReference>
<keyword evidence="2" id="KW-1185">Reference proteome</keyword>
<evidence type="ECO:0000313" key="1">
    <source>
        <dbReference type="EMBL" id="MET3574226.1"/>
    </source>
</evidence>
<accession>A0ABV2G7F6</accession>